<dbReference type="GO" id="GO:0008841">
    <property type="term" value="F:dihydrofolate synthase activity"/>
    <property type="evidence" value="ECO:0007669"/>
    <property type="project" value="UniProtKB-EC"/>
</dbReference>
<dbReference type="EMBL" id="UOYO01000002">
    <property type="protein sequence ID" value="VAY86228.1"/>
    <property type="molecule type" value="Genomic_DNA"/>
</dbReference>
<dbReference type="SUPFAM" id="SSF53623">
    <property type="entry name" value="MurD-like peptide ligases, catalytic domain"/>
    <property type="match status" value="1"/>
</dbReference>
<dbReference type="EC" id="6.3.2.12" evidence="7"/>
<keyword evidence="2 7" id="KW-0436">Ligase</keyword>
<dbReference type="Gene3D" id="3.90.190.20">
    <property type="entry name" value="Mur ligase, C-terminal domain"/>
    <property type="match status" value="1"/>
</dbReference>
<dbReference type="InterPro" id="IPR001645">
    <property type="entry name" value="Folylpolyglutamate_synth"/>
</dbReference>
<keyword evidence="4" id="KW-0547">Nucleotide-binding</keyword>
<dbReference type="NCBIfam" id="TIGR01499">
    <property type="entry name" value="folC"/>
    <property type="match status" value="1"/>
</dbReference>
<reference evidence="7" key="1">
    <citation type="submission" date="2018-10" db="EMBL/GenBank/DDBJ databases">
        <authorList>
            <person name="Aoki K."/>
        </authorList>
    </citation>
    <scope>NUCLEOTIDE SEQUENCE</scope>
</reference>
<dbReference type="InterPro" id="IPR018109">
    <property type="entry name" value="Folylpolyglutamate_synth_CS"/>
</dbReference>
<protein>
    <submittedName>
        <fullName evidence="7">Dihydrofolate synthase @ Folylpolyglutamate synthase</fullName>
        <ecNumber evidence="7">6.3.2.12</ecNumber>
        <ecNumber evidence="7">6.3.2.17</ecNumber>
    </submittedName>
</protein>
<evidence type="ECO:0000256" key="4">
    <source>
        <dbReference type="ARBA" id="ARBA00022741"/>
    </source>
</evidence>
<keyword evidence="3" id="KW-0479">Metal-binding</keyword>
<evidence type="ECO:0000256" key="1">
    <source>
        <dbReference type="ARBA" id="ARBA00008276"/>
    </source>
</evidence>
<keyword evidence="5" id="KW-0067">ATP-binding</keyword>
<dbReference type="PROSITE" id="PS01012">
    <property type="entry name" value="FOLYLPOLYGLU_SYNT_2"/>
    <property type="match status" value="1"/>
</dbReference>
<sequence length="379" mass="43768">MTKNKTSLDLYSFLDNKTLFFNKINYDVIYLSWELLKAHISLPFVIHIIGTNGKGSTGRYLSHILYKNGYKTLHYSSPHILCFNERIWINGNNGTNKELEIAHQSIQKILPHEIVDKLTYFEYTTLLAIWLSSDLDYLILEAGLGGEFDATNIVINNLTLITTIGFDHTEFLGDTIFQIASTKMRSCDNAFILGKQIFDSDVLDAKEKVLKLKKEIKFNNHITLPKKASNLPEYLKDNLKLTMNTLKYLNIDIQDFTLPVVFGRCYKLSLHVTIDVGHNSLAATAIVKEFIGKKIILIYNSYADKNYKEILRILKPIIKELQIIKIKDERIVKESDLIKVCNTLDIIISKYDRINNKEEYLVFGSFKVVEKFLKSWDNY</sequence>
<evidence type="ECO:0000256" key="5">
    <source>
        <dbReference type="ARBA" id="ARBA00022840"/>
    </source>
</evidence>
<name>A0A3B1EA03_9ZZZZ</name>
<dbReference type="InterPro" id="IPR036565">
    <property type="entry name" value="Mur-like_cat_sf"/>
</dbReference>
<dbReference type="GO" id="GO:0005737">
    <property type="term" value="C:cytoplasm"/>
    <property type="evidence" value="ECO:0007669"/>
    <property type="project" value="TreeGrafter"/>
</dbReference>
<evidence type="ECO:0000256" key="2">
    <source>
        <dbReference type="ARBA" id="ARBA00022598"/>
    </source>
</evidence>
<evidence type="ECO:0000256" key="3">
    <source>
        <dbReference type="ARBA" id="ARBA00022723"/>
    </source>
</evidence>
<dbReference type="InterPro" id="IPR036615">
    <property type="entry name" value="Mur_ligase_C_dom_sf"/>
</dbReference>
<evidence type="ECO:0000313" key="7">
    <source>
        <dbReference type="EMBL" id="VAY86228.1"/>
    </source>
</evidence>
<dbReference type="PANTHER" id="PTHR11136">
    <property type="entry name" value="FOLYLPOLYGLUTAMATE SYNTHASE-RELATED"/>
    <property type="match status" value="1"/>
</dbReference>
<dbReference type="GO" id="GO:0004326">
    <property type="term" value="F:tetrahydrofolylpolyglutamate synthase activity"/>
    <property type="evidence" value="ECO:0007669"/>
    <property type="project" value="UniProtKB-EC"/>
</dbReference>
<dbReference type="GO" id="GO:0005524">
    <property type="term" value="F:ATP binding"/>
    <property type="evidence" value="ECO:0007669"/>
    <property type="project" value="UniProtKB-KW"/>
</dbReference>
<proteinExistence type="inferred from homology"/>
<dbReference type="PANTHER" id="PTHR11136:SF0">
    <property type="entry name" value="DIHYDROFOLATE SYNTHETASE-RELATED"/>
    <property type="match status" value="1"/>
</dbReference>
<gene>
    <name evidence="7" type="ORF">MNB_ARC-1_887</name>
</gene>
<organism evidence="7">
    <name type="scientific">hydrothermal vent metagenome</name>
    <dbReference type="NCBI Taxonomy" id="652676"/>
    <lineage>
        <taxon>unclassified sequences</taxon>
        <taxon>metagenomes</taxon>
        <taxon>ecological metagenomes</taxon>
    </lineage>
</organism>
<keyword evidence="6" id="KW-0460">Magnesium</keyword>
<accession>A0A3B1EA03</accession>
<comment type="similarity">
    <text evidence="1">Belongs to the folylpolyglutamate synthase family.</text>
</comment>
<evidence type="ECO:0000256" key="6">
    <source>
        <dbReference type="ARBA" id="ARBA00022842"/>
    </source>
</evidence>
<dbReference type="SUPFAM" id="SSF53244">
    <property type="entry name" value="MurD-like peptide ligases, peptide-binding domain"/>
    <property type="match status" value="1"/>
</dbReference>
<dbReference type="Gene3D" id="3.40.1190.10">
    <property type="entry name" value="Mur-like, catalytic domain"/>
    <property type="match status" value="1"/>
</dbReference>
<dbReference type="EC" id="6.3.2.17" evidence="7"/>
<dbReference type="GO" id="GO:0046872">
    <property type="term" value="F:metal ion binding"/>
    <property type="evidence" value="ECO:0007669"/>
    <property type="project" value="UniProtKB-KW"/>
</dbReference>
<dbReference type="AlphaFoldDB" id="A0A3B1EA03"/>